<name>A0A364MYV0_STELY</name>
<sequence>MAVSMFRRAARFSAETAKPLPLKKCEAYGASSTTSTAVQEAPQIQTSTTEAPPPPPPPPPPPVPSSTRPATSAEQPAEQPTAAPTTSSTEAATEASSTGTSNVVPISSSARVTPLALASSGPATAAEEQPPAAEATVQVPSQVAVVSPAPSTSQTPTSSDPVSTAVPSSLVLTSKTPTRFTAPAVSDAPTTVDTSPELPIETDTEAQPSITDSLPIGDISSTASLQDASPSGGSAGIIAPDQGSPGDDSPLTLNGNGNIGGIIGGVFGGIAALALISGLLFFCLRKRKSQPRRWDEKRQDSPSFMEKLRAIPTGMGGFIARLKGSQAGPIRNPYQRHNVQNSTGSIYSRDSSGRIRSNSEPQGAFGINRTGSKGSISSRKSERNLLRKKPSSVSSYRFPGIIEDTGSPNPFADPHPPNTLFLLNSDPKSTPVTPQVPAATASHGPRDPFASALDPPMAGPAWQNGPSHTHQRTMSSMSALSSHPPLSLYFTEDPFRDPRNAPPMPNQAVLPHHSRRRSSMALPTFNALSTFDATSTFASRDSDVFFGEPGPSRPATNMFTPAMPTGRTVRQSDPFDLDRPEVLGFGSVVNRREVRGSVTRQATRNKRTSSVGNWGNTASNTNSYGLYPRESAKPPPLAQFGKR</sequence>
<evidence type="ECO:0000256" key="4">
    <source>
        <dbReference type="ARBA" id="ARBA00023136"/>
    </source>
</evidence>
<accession>A0A364MYV0</accession>
<feature type="region of interest" description="Disordered" evidence="5">
    <location>
        <begin position="1"/>
        <end position="168"/>
    </location>
</feature>
<protein>
    <submittedName>
        <fullName evidence="7">HET-like protein</fullName>
    </submittedName>
</protein>
<evidence type="ECO:0000256" key="6">
    <source>
        <dbReference type="SAM" id="Phobius"/>
    </source>
</evidence>
<evidence type="ECO:0000313" key="8">
    <source>
        <dbReference type="Proteomes" id="UP000249619"/>
    </source>
</evidence>
<gene>
    <name evidence="7" type="ORF">DDE83_006452</name>
</gene>
<evidence type="ECO:0000256" key="5">
    <source>
        <dbReference type="SAM" id="MobiDB-lite"/>
    </source>
</evidence>
<evidence type="ECO:0000313" key="7">
    <source>
        <dbReference type="EMBL" id="RAR07586.1"/>
    </source>
</evidence>
<dbReference type="AlphaFoldDB" id="A0A364MYV0"/>
<dbReference type="GO" id="GO:0071944">
    <property type="term" value="C:cell periphery"/>
    <property type="evidence" value="ECO:0007669"/>
    <property type="project" value="UniProtKB-ARBA"/>
</dbReference>
<keyword evidence="2 6" id="KW-0812">Transmembrane</keyword>
<evidence type="ECO:0000256" key="2">
    <source>
        <dbReference type="ARBA" id="ARBA00022692"/>
    </source>
</evidence>
<evidence type="ECO:0000256" key="3">
    <source>
        <dbReference type="ARBA" id="ARBA00022989"/>
    </source>
</evidence>
<feature type="compositionally biased region" description="Polar residues" evidence="5">
    <location>
        <begin position="102"/>
        <end position="111"/>
    </location>
</feature>
<dbReference type="GO" id="GO:0016020">
    <property type="term" value="C:membrane"/>
    <property type="evidence" value="ECO:0007669"/>
    <property type="project" value="UniProtKB-SubCell"/>
</dbReference>
<feature type="region of interest" description="Disordered" evidence="5">
    <location>
        <begin position="180"/>
        <end position="252"/>
    </location>
</feature>
<feature type="compositionally biased region" description="Polar residues" evidence="5">
    <location>
        <begin position="335"/>
        <end position="361"/>
    </location>
</feature>
<feature type="compositionally biased region" description="Pro residues" evidence="5">
    <location>
        <begin position="51"/>
        <end position="64"/>
    </location>
</feature>
<reference evidence="8" key="1">
    <citation type="submission" date="2018-05" db="EMBL/GenBank/DDBJ databases">
        <title>Draft genome sequence of Stemphylium lycopersici strain CIDEFI 213.</title>
        <authorList>
            <person name="Medina R."/>
            <person name="Franco M.E.E."/>
            <person name="Lucentini C.G."/>
            <person name="Saparrat M.C.N."/>
            <person name="Balatti P.A."/>
        </authorList>
    </citation>
    <scope>NUCLEOTIDE SEQUENCE [LARGE SCALE GENOMIC DNA]</scope>
    <source>
        <strain evidence="8">CIDEFI 213</strain>
    </source>
</reference>
<feature type="compositionally biased region" description="Polar residues" evidence="5">
    <location>
        <begin position="369"/>
        <end position="378"/>
    </location>
</feature>
<keyword evidence="4 6" id="KW-0472">Membrane</keyword>
<comment type="subcellular location">
    <subcellularLocation>
        <location evidence="1">Membrane</location>
        <topology evidence="1">Single-pass membrane protein</topology>
    </subcellularLocation>
</comment>
<proteinExistence type="predicted"/>
<evidence type="ECO:0000256" key="1">
    <source>
        <dbReference type="ARBA" id="ARBA00004167"/>
    </source>
</evidence>
<feature type="region of interest" description="Disordered" evidence="5">
    <location>
        <begin position="596"/>
        <end position="643"/>
    </location>
</feature>
<feature type="compositionally biased region" description="Low complexity" evidence="5">
    <location>
        <begin position="122"/>
        <end position="164"/>
    </location>
</feature>
<keyword evidence="3 6" id="KW-1133">Transmembrane helix</keyword>
<dbReference type="InterPro" id="IPR051694">
    <property type="entry name" value="Immunoregulatory_rcpt-like"/>
</dbReference>
<dbReference type="STRING" id="183478.A0A364MYV0"/>
<dbReference type="Proteomes" id="UP000249619">
    <property type="component" value="Unassembled WGS sequence"/>
</dbReference>
<organism evidence="7 8">
    <name type="scientific">Stemphylium lycopersici</name>
    <name type="common">Tomato gray leaf spot disease fungus</name>
    <name type="synonym">Thyrospora lycopersici</name>
    <dbReference type="NCBI Taxonomy" id="183478"/>
    <lineage>
        <taxon>Eukaryota</taxon>
        <taxon>Fungi</taxon>
        <taxon>Dikarya</taxon>
        <taxon>Ascomycota</taxon>
        <taxon>Pezizomycotina</taxon>
        <taxon>Dothideomycetes</taxon>
        <taxon>Pleosporomycetidae</taxon>
        <taxon>Pleosporales</taxon>
        <taxon>Pleosporineae</taxon>
        <taxon>Pleosporaceae</taxon>
        <taxon>Stemphylium</taxon>
    </lineage>
</organism>
<comment type="caution">
    <text evidence="7">The sequence shown here is derived from an EMBL/GenBank/DDBJ whole genome shotgun (WGS) entry which is preliminary data.</text>
</comment>
<dbReference type="PANTHER" id="PTHR15549">
    <property type="entry name" value="PAIRED IMMUNOGLOBULIN-LIKE TYPE 2 RECEPTOR"/>
    <property type="match status" value="1"/>
</dbReference>
<feature type="compositionally biased region" description="Polar residues" evidence="5">
    <location>
        <begin position="30"/>
        <end position="50"/>
    </location>
</feature>
<keyword evidence="8" id="KW-1185">Reference proteome</keyword>
<feature type="region of interest" description="Disordered" evidence="5">
    <location>
        <begin position="330"/>
        <end position="448"/>
    </location>
</feature>
<dbReference type="EMBL" id="QGDH01000099">
    <property type="protein sequence ID" value="RAR07586.1"/>
    <property type="molecule type" value="Genomic_DNA"/>
</dbReference>
<feature type="compositionally biased region" description="Polar residues" evidence="5">
    <location>
        <begin position="598"/>
        <end position="624"/>
    </location>
</feature>
<feature type="compositionally biased region" description="Low complexity" evidence="5">
    <location>
        <begin position="72"/>
        <end position="101"/>
    </location>
</feature>
<feature type="transmembrane region" description="Helical" evidence="6">
    <location>
        <begin position="259"/>
        <end position="284"/>
    </location>
</feature>
<feature type="compositionally biased region" description="Polar residues" evidence="5">
    <location>
        <begin position="219"/>
        <end position="232"/>
    </location>
</feature>